<feature type="transmembrane region" description="Helical" evidence="6">
    <location>
        <begin position="120"/>
        <end position="142"/>
    </location>
</feature>
<feature type="transmembrane region" description="Helical" evidence="6">
    <location>
        <begin position="315"/>
        <end position="333"/>
    </location>
</feature>
<feature type="transmembrane region" description="Helical" evidence="6">
    <location>
        <begin position="87"/>
        <end position="108"/>
    </location>
</feature>
<keyword evidence="8" id="KW-1185">Reference proteome</keyword>
<protein>
    <submittedName>
        <fullName evidence="7">Stage V sporulation protein B</fullName>
    </submittedName>
</protein>
<evidence type="ECO:0000256" key="1">
    <source>
        <dbReference type="ARBA" id="ARBA00004651"/>
    </source>
</evidence>
<dbReference type="CDD" id="cd13124">
    <property type="entry name" value="MATE_SpoVB_like"/>
    <property type="match status" value="1"/>
</dbReference>
<feature type="transmembrane region" description="Helical" evidence="6">
    <location>
        <begin position="154"/>
        <end position="174"/>
    </location>
</feature>
<dbReference type="OrthoDB" id="9775950at2"/>
<evidence type="ECO:0000256" key="3">
    <source>
        <dbReference type="ARBA" id="ARBA00022692"/>
    </source>
</evidence>
<evidence type="ECO:0000256" key="6">
    <source>
        <dbReference type="SAM" id="Phobius"/>
    </source>
</evidence>
<dbReference type="InterPro" id="IPR024923">
    <property type="entry name" value="PG_synth_SpoVB"/>
</dbReference>
<keyword evidence="4 6" id="KW-1133">Transmembrane helix</keyword>
<dbReference type="STRING" id="550447.SAMN05428946_1559"/>
<feature type="transmembrane region" description="Helical" evidence="6">
    <location>
        <begin position="439"/>
        <end position="459"/>
    </location>
</feature>
<dbReference type="Pfam" id="PF01943">
    <property type="entry name" value="Polysacc_synt"/>
    <property type="match status" value="1"/>
</dbReference>
<organism evidence="7 8">
    <name type="scientific">Edaphobacillus lindanitolerans</name>
    <dbReference type="NCBI Taxonomy" id="550447"/>
    <lineage>
        <taxon>Bacteria</taxon>
        <taxon>Bacillati</taxon>
        <taxon>Bacillota</taxon>
        <taxon>Bacilli</taxon>
        <taxon>Bacillales</taxon>
        <taxon>Bacillaceae</taxon>
        <taxon>Edaphobacillus</taxon>
    </lineage>
</organism>
<feature type="transmembrane region" description="Helical" evidence="6">
    <location>
        <begin position="353"/>
        <end position="372"/>
    </location>
</feature>
<dbReference type="InterPro" id="IPR002797">
    <property type="entry name" value="Polysacc_synth"/>
</dbReference>
<dbReference type="EMBL" id="FTPL01000002">
    <property type="protein sequence ID" value="SIT82903.1"/>
    <property type="molecule type" value="Genomic_DNA"/>
</dbReference>
<comment type="subcellular location">
    <subcellularLocation>
        <location evidence="1">Cell membrane</location>
        <topology evidence="1">Multi-pass membrane protein</topology>
    </subcellularLocation>
</comment>
<feature type="transmembrane region" description="Helical" evidence="6">
    <location>
        <begin position="384"/>
        <end position="402"/>
    </location>
</feature>
<name>A0A1U7PML8_9BACI</name>
<feature type="transmembrane region" description="Helical" evidence="6">
    <location>
        <begin position="283"/>
        <end position="303"/>
    </location>
</feature>
<proteinExistence type="predicted"/>
<evidence type="ECO:0000313" key="7">
    <source>
        <dbReference type="EMBL" id="SIT82903.1"/>
    </source>
</evidence>
<keyword evidence="2" id="KW-1003">Cell membrane</keyword>
<dbReference type="PIRSF" id="PIRSF038958">
    <property type="entry name" value="PG_synth_SpoVB"/>
    <property type="match status" value="1"/>
</dbReference>
<dbReference type="GO" id="GO:0005886">
    <property type="term" value="C:plasma membrane"/>
    <property type="evidence" value="ECO:0007669"/>
    <property type="project" value="UniProtKB-SubCell"/>
</dbReference>
<dbReference type="PANTHER" id="PTHR30250:SF24">
    <property type="entry name" value="STAGE V SPORULATION PROTEIN B"/>
    <property type="match status" value="1"/>
</dbReference>
<sequence>MSSFFRGTLVLMGAVFLSKFFGFIYRMQFMRTAGEEAVGTYMTAYPAFIFFLALIQLGLPIGVAKIVAELHARGERARQSQVMRTSVVLSVAASIVLMPVFILLIPPLAGKLLGNPETSIVLYISLAALPVAMASGLIRGYFQGIARIEETAWSQILEQTVRIALISWLLPMIADPARPALTAGYAMAITGGAELATLAYLWIKYKQVKRRNPAAPKGGYPLRPLLSISLPSSGSRLFGSFTWFLEPIVFIWALGMAGVGVVAATSLYGVISGVLIPLLLFPAFIPNALSVVLVPAVSGAAALNDIRLLRERVHLSLRVSAITGSIAAAVFFLHGEELAVKLFHISDGAKYMLMLAPIFFFYYIQGPLHSILQAMQEAKAAMMNSIYGGIGKLAVMFILASQPGLQEAGAVMAIGFGVLVTSFLHIATLRKKREASAGFSMFFIPYLSFIITAAGRPLLIEEVPFGMLGDIVVTSGFLIILLFLFRYFRLSDLMMLRKLAKRF</sequence>
<evidence type="ECO:0000313" key="8">
    <source>
        <dbReference type="Proteomes" id="UP000187550"/>
    </source>
</evidence>
<dbReference type="AlphaFoldDB" id="A0A1U7PML8"/>
<feature type="transmembrane region" description="Helical" evidence="6">
    <location>
        <begin position="45"/>
        <end position="67"/>
    </location>
</feature>
<dbReference type="InterPro" id="IPR050833">
    <property type="entry name" value="Poly_Biosynth_Transport"/>
</dbReference>
<dbReference type="Proteomes" id="UP000187550">
    <property type="component" value="Unassembled WGS sequence"/>
</dbReference>
<evidence type="ECO:0000256" key="4">
    <source>
        <dbReference type="ARBA" id="ARBA00022989"/>
    </source>
</evidence>
<gene>
    <name evidence="7" type="ORF">SAMN05428946_1559</name>
</gene>
<feature type="transmembrane region" description="Helical" evidence="6">
    <location>
        <begin position="7"/>
        <end position="25"/>
    </location>
</feature>
<feature type="transmembrane region" description="Helical" evidence="6">
    <location>
        <begin position="180"/>
        <end position="203"/>
    </location>
</feature>
<dbReference type="PANTHER" id="PTHR30250">
    <property type="entry name" value="PST FAMILY PREDICTED COLANIC ACID TRANSPORTER"/>
    <property type="match status" value="1"/>
</dbReference>
<feature type="transmembrane region" description="Helical" evidence="6">
    <location>
        <begin position="249"/>
        <end position="271"/>
    </location>
</feature>
<evidence type="ECO:0000256" key="2">
    <source>
        <dbReference type="ARBA" id="ARBA00022475"/>
    </source>
</evidence>
<feature type="transmembrane region" description="Helical" evidence="6">
    <location>
        <begin position="408"/>
        <end position="427"/>
    </location>
</feature>
<keyword evidence="3 6" id="KW-0812">Transmembrane</keyword>
<evidence type="ECO:0000256" key="5">
    <source>
        <dbReference type="ARBA" id="ARBA00023136"/>
    </source>
</evidence>
<keyword evidence="5 6" id="KW-0472">Membrane</keyword>
<accession>A0A1U7PML8</accession>
<feature type="transmembrane region" description="Helical" evidence="6">
    <location>
        <begin position="465"/>
        <end position="488"/>
    </location>
</feature>
<reference evidence="8" key="1">
    <citation type="submission" date="2017-01" db="EMBL/GenBank/DDBJ databases">
        <authorList>
            <person name="Varghese N."/>
            <person name="Submissions S."/>
        </authorList>
    </citation>
    <scope>NUCLEOTIDE SEQUENCE [LARGE SCALE GENOMIC DNA]</scope>
    <source>
        <strain evidence="8">MNA4</strain>
    </source>
</reference>
<dbReference type="RefSeq" id="WP_076757816.1">
    <property type="nucleotide sequence ID" value="NZ_FTPL01000002.1"/>
</dbReference>